<organism evidence="3 4">
    <name type="scientific">Cercophora newfieldiana</name>
    <dbReference type="NCBI Taxonomy" id="92897"/>
    <lineage>
        <taxon>Eukaryota</taxon>
        <taxon>Fungi</taxon>
        <taxon>Dikarya</taxon>
        <taxon>Ascomycota</taxon>
        <taxon>Pezizomycotina</taxon>
        <taxon>Sordariomycetes</taxon>
        <taxon>Sordariomycetidae</taxon>
        <taxon>Sordariales</taxon>
        <taxon>Lasiosphaeriaceae</taxon>
        <taxon>Cercophora</taxon>
    </lineage>
</organism>
<dbReference type="Pfam" id="PF12417">
    <property type="entry name" value="DUF3669"/>
    <property type="match status" value="1"/>
</dbReference>
<evidence type="ECO:0000313" key="3">
    <source>
        <dbReference type="EMBL" id="KAK0652369.1"/>
    </source>
</evidence>
<evidence type="ECO:0000256" key="1">
    <source>
        <dbReference type="SAM" id="MobiDB-lite"/>
    </source>
</evidence>
<dbReference type="EMBL" id="JAULSV010000002">
    <property type="protein sequence ID" value="KAK0652369.1"/>
    <property type="molecule type" value="Genomic_DNA"/>
</dbReference>
<dbReference type="AlphaFoldDB" id="A0AA40CX43"/>
<dbReference type="InterPro" id="IPR022137">
    <property type="entry name" value="Znf_prot_DUF3669"/>
</dbReference>
<comment type="caution">
    <text evidence="3">The sequence shown here is derived from an EMBL/GenBank/DDBJ whole genome shotgun (WGS) entry which is preliminary data.</text>
</comment>
<evidence type="ECO:0000259" key="2">
    <source>
        <dbReference type="Pfam" id="PF12417"/>
    </source>
</evidence>
<proteinExistence type="predicted"/>
<dbReference type="PANTHER" id="PTHR40780">
    <property type="entry name" value="DUF3669 DOMAIN-CONTAINING PROTEIN"/>
    <property type="match status" value="1"/>
</dbReference>
<keyword evidence="4" id="KW-1185">Reference proteome</keyword>
<dbReference type="PANTHER" id="PTHR40780:SF2">
    <property type="entry name" value="DUF3669 DOMAIN-CONTAINING PROTEIN"/>
    <property type="match status" value="1"/>
</dbReference>
<name>A0AA40CX43_9PEZI</name>
<feature type="compositionally biased region" description="Polar residues" evidence="1">
    <location>
        <begin position="1"/>
        <end position="14"/>
    </location>
</feature>
<feature type="domain" description="DUF3669" evidence="2">
    <location>
        <begin position="330"/>
        <end position="393"/>
    </location>
</feature>
<sequence length="420" mass="46104">MASSNCADSPSRVTPTAYIPPPNTSQDLADLDLHPSSVLPEATQDVKDPLSLELGRLLSFQTGTHTTSPRRETSPTDASSRGIYAYLRISDAYPETTNASNSEHPPFRKIGAGACGIVLARPGPYQPAVKLSKAPNLTELHDDYVAHTAIAKASRDRYIGVNLPKCHLYIPDSEEWFPEQNPDLFEVAKPICNLPTHTLITERIPALPAAVRERLIEKYCAPKGVDGAKSDPANEDCLVRVYLGSMNGRSETQFFSLRNFKLHLNQMIELGLDVGDISRRIGATLANIHWGARQDGRDIEFVLGGARISRPSTVLQEEGSGAESRGPPELWVLDFNQVRPITLDDKGVAQAVDALRINDPYYPKPLRESAAERDVWEAFVTAYLHASQAILRGQGDGIQALPRMFIHGIIELERAKKATA</sequence>
<gene>
    <name evidence="3" type="ORF">B0T16DRAFT_320798</name>
</gene>
<dbReference type="Proteomes" id="UP001174936">
    <property type="component" value="Unassembled WGS sequence"/>
</dbReference>
<reference evidence="3" key="1">
    <citation type="submission" date="2023-06" db="EMBL/GenBank/DDBJ databases">
        <title>Genome-scale phylogeny and comparative genomics of the fungal order Sordariales.</title>
        <authorList>
            <consortium name="Lawrence Berkeley National Laboratory"/>
            <person name="Hensen N."/>
            <person name="Bonometti L."/>
            <person name="Westerberg I."/>
            <person name="Brannstrom I.O."/>
            <person name="Guillou S."/>
            <person name="Cros-Aarteil S."/>
            <person name="Calhoun S."/>
            <person name="Haridas S."/>
            <person name="Kuo A."/>
            <person name="Mondo S."/>
            <person name="Pangilinan J."/>
            <person name="Riley R."/>
            <person name="Labutti K."/>
            <person name="Andreopoulos B."/>
            <person name="Lipzen A."/>
            <person name="Chen C."/>
            <person name="Yanf M."/>
            <person name="Daum C."/>
            <person name="Ng V."/>
            <person name="Clum A."/>
            <person name="Steindorff A."/>
            <person name="Ohm R."/>
            <person name="Martin F."/>
            <person name="Silar P."/>
            <person name="Natvig D."/>
            <person name="Lalanne C."/>
            <person name="Gautier V."/>
            <person name="Ament-Velasquez S.L."/>
            <person name="Kruys A."/>
            <person name="Hutchinson M.I."/>
            <person name="Powell A.J."/>
            <person name="Barry K."/>
            <person name="Miller A.N."/>
            <person name="Grigoriev I.V."/>
            <person name="Debuchy R."/>
            <person name="Gladieux P."/>
            <person name="Thoren M.H."/>
            <person name="Johannesson H."/>
        </authorList>
    </citation>
    <scope>NUCLEOTIDE SEQUENCE</scope>
    <source>
        <strain evidence="3">SMH2532-1</strain>
    </source>
</reference>
<protein>
    <submittedName>
        <fullName evidence="3">Zinc finger protein-domain-containing protein</fullName>
    </submittedName>
</protein>
<feature type="region of interest" description="Disordered" evidence="1">
    <location>
        <begin position="1"/>
        <end position="37"/>
    </location>
</feature>
<evidence type="ECO:0000313" key="4">
    <source>
        <dbReference type="Proteomes" id="UP001174936"/>
    </source>
</evidence>
<accession>A0AA40CX43</accession>